<evidence type="ECO:0000313" key="2">
    <source>
        <dbReference type="EMBL" id="TXD72808.1"/>
    </source>
</evidence>
<feature type="transmembrane region" description="Helical" evidence="1">
    <location>
        <begin position="21"/>
        <end position="41"/>
    </location>
</feature>
<dbReference type="InterPro" id="IPR045584">
    <property type="entry name" value="Pilin-like"/>
</dbReference>
<reference evidence="2 3" key="1">
    <citation type="submission" date="2019-08" db="EMBL/GenBank/DDBJ databases">
        <title>Genome of Aequorivita antarctica SW49 (type strain).</title>
        <authorList>
            <person name="Bowman J.P."/>
        </authorList>
    </citation>
    <scope>NUCLEOTIDE SEQUENCE [LARGE SCALE GENOMIC DNA]</scope>
    <source>
        <strain evidence="2 3">SW49</strain>
    </source>
</reference>
<dbReference type="OrthoDB" id="1003953at2"/>
<dbReference type="AlphaFoldDB" id="A0A5C6YYK6"/>
<dbReference type="NCBIfam" id="TIGR02532">
    <property type="entry name" value="IV_pilin_GFxxxE"/>
    <property type="match status" value="1"/>
</dbReference>
<keyword evidence="3" id="KW-1185">Reference proteome</keyword>
<gene>
    <name evidence="2" type="ORF">ESU54_11365</name>
</gene>
<evidence type="ECO:0000313" key="3">
    <source>
        <dbReference type="Proteomes" id="UP000321497"/>
    </source>
</evidence>
<evidence type="ECO:0000256" key="1">
    <source>
        <dbReference type="SAM" id="Phobius"/>
    </source>
</evidence>
<dbReference type="EMBL" id="VORT01000007">
    <property type="protein sequence ID" value="TXD72808.1"/>
    <property type="molecule type" value="Genomic_DNA"/>
</dbReference>
<keyword evidence="1" id="KW-0812">Transmembrane</keyword>
<keyword evidence="1" id="KW-0472">Membrane</keyword>
<dbReference type="SUPFAM" id="SSF54523">
    <property type="entry name" value="Pili subunits"/>
    <property type="match status" value="1"/>
</dbReference>
<dbReference type="Proteomes" id="UP000321497">
    <property type="component" value="Unassembled WGS sequence"/>
</dbReference>
<sequence>MFLKKIDLKKKPKNKFFLPGYSMTEILIVLCIIGILILMVLPNQTSVISQAKAIEAQTMLNHLYALEKSHFYRYSRYSSSFEELGFEPSLGIDKGGQAVYNIEIIEAGTNNFKARATALSDFDGDGTFNLWEIDEDKLLKEVTKD</sequence>
<comment type="caution">
    <text evidence="2">The sequence shown here is derived from an EMBL/GenBank/DDBJ whole genome shotgun (WGS) entry which is preliminary data.</text>
</comment>
<dbReference type="Gene3D" id="3.30.700.10">
    <property type="entry name" value="Glycoprotein, Type 4 Pilin"/>
    <property type="match status" value="1"/>
</dbReference>
<organism evidence="2 3">
    <name type="scientific">Aequorivita antarctica</name>
    <dbReference type="NCBI Taxonomy" id="153266"/>
    <lineage>
        <taxon>Bacteria</taxon>
        <taxon>Pseudomonadati</taxon>
        <taxon>Bacteroidota</taxon>
        <taxon>Flavobacteriia</taxon>
        <taxon>Flavobacteriales</taxon>
        <taxon>Flavobacteriaceae</taxon>
        <taxon>Aequorivita</taxon>
    </lineage>
</organism>
<dbReference type="InterPro" id="IPR012902">
    <property type="entry name" value="N_methyl_site"/>
</dbReference>
<dbReference type="RefSeq" id="WP_111844862.1">
    <property type="nucleotide sequence ID" value="NZ_UEGI01000010.1"/>
</dbReference>
<name>A0A5C6YYK6_9FLAO</name>
<accession>A0A5C6YYK6</accession>
<keyword evidence="1" id="KW-1133">Transmembrane helix</keyword>
<proteinExistence type="predicted"/>
<protein>
    <submittedName>
        <fullName evidence="2">Type II secretion system protein</fullName>
    </submittedName>
</protein>